<reference evidence="4" key="2">
    <citation type="submission" date="2021-03" db="UniProtKB">
        <authorList>
            <consortium name="Ensembl"/>
        </authorList>
    </citation>
    <scope>IDENTIFICATION</scope>
</reference>
<dbReference type="PROSITE" id="PS50878">
    <property type="entry name" value="RT_POL"/>
    <property type="match status" value="1"/>
</dbReference>
<keyword evidence="2" id="KW-0732">Signal</keyword>
<dbReference type="InterPro" id="IPR036691">
    <property type="entry name" value="Endo/exonu/phosph_ase_sf"/>
</dbReference>
<dbReference type="GO" id="GO:0003824">
    <property type="term" value="F:catalytic activity"/>
    <property type="evidence" value="ECO:0007669"/>
    <property type="project" value="InterPro"/>
</dbReference>
<dbReference type="AlphaFoldDB" id="A0A803JNT9"/>
<reference evidence="4" key="1">
    <citation type="journal article" date="2010" name="Science">
        <title>The genome of the Western clawed frog Xenopus tropicalis.</title>
        <authorList>
            <person name="Hellsten U."/>
            <person name="Harland R.M."/>
            <person name="Gilchrist M.J."/>
            <person name="Hendrix D."/>
            <person name="Jurka J."/>
            <person name="Kapitonov V."/>
            <person name="Ovcharenko I."/>
            <person name="Putnam N.H."/>
            <person name="Shu S."/>
            <person name="Taher L."/>
            <person name="Blitz I.L."/>
            <person name="Blumberg B."/>
            <person name="Dichmann D.S."/>
            <person name="Dubchak I."/>
            <person name="Amaya E."/>
            <person name="Detter J.C."/>
            <person name="Fletcher R."/>
            <person name="Gerhard D.S."/>
            <person name="Goodstein D."/>
            <person name="Graves T."/>
            <person name="Grigoriev I.V."/>
            <person name="Grimwood J."/>
            <person name="Kawashima T."/>
            <person name="Lindquist E."/>
            <person name="Lucas S.M."/>
            <person name="Mead P.E."/>
            <person name="Mitros T."/>
            <person name="Ogino H."/>
            <person name="Ohta Y."/>
            <person name="Poliakov A.V."/>
            <person name="Pollet N."/>
            <person name="Robert J."/>
            <person name="Salamov A."/>
            <person name="Sater A.K."/>
            <person name="Schmutz J."/>
            <person name="Terry A."/>
            <person name="Vize P.D."/>
            <person name="Warren W.C."/>
            <person name="Wells D."/>
            <person name="Wills A."/>
            <person name="Wilson R.K."/>
            <person name="Zimmerman L.B."/>
            <person name="Zorn A.M."/>
            <person name="Grainger R."/>
            <person name="Grammer T."/>
            <person name="Khokha M.K."/>
            <person name="Richardson P.M."/>
            <person name="Rokhsar D.S."/>
        </authorList>
    </citation>
    <scope>NUCLEOTIDE SEQUENCE [LARGE SCALE GENOMIC DNA]</scope>
    <source>
        <strain evidence="4">Nigerian</strain>
    </source>
</reference>
<dbReference type="InterPro" id="IPR005135">
    <property type="entry name" value="Endo/exonuclease/phosphatase"/>
</dbReference>
<evidence type="ECO:0000313" key="4">
    <source>
        <dbReference type="Ensembl" id="ENSXETP00000109633"/>
    </source>
</evidence>
<dbReference type="SUPFAM" id="SSF56219">
    <property type="entry name" value="DNase I-like"/>
    <property type="match status" value="1"/>
</dbReference>
<dbReference type="PANTHER" id="PTHR33332">
    <property type="entry name" value="REVERSE TRANSCRIPTASE DOMAIN-CONTAINING PROTEIN"/>
    <property type="match status" value="1"/>
</dbReference>
<dbReference type="Ensembl" id="ENSXETT00000116134">
    <property type="protein sequence ID" value="ENSXETP00000109633"/>
    <property type="gene ID" value="ENSXETG00000047787"/>
</dbReference>
<name>A0A803JNT9_XENTR</name>
<accession>A0A803JNT9</accession>
<evidence type="ECO:0000256" key="2">
    <source>
        <dbReference type="SAM" id="SignalP"/>
    </source>
</evidence>
<feature type="domain" description="Reverse transcriptase" evidence="3">
    <location>
        <begin position="590"/>
        <end position="865"/>
    </location>
</feature>
<sequence>MFYPALLLFALSCFLKHLQPHPPSSQKGIAITASLLSSPSLSAHEVFKLLCSVTPVNSFSSYKTKTYKSRSHLAFLSFLLLAAGDISPNPGPYPIPVLLGTRSPNPPCTPLKYRTLTPIPKASIQISCALWNSRSVCNKLTSIHDLFIAKSLNLFAITETWLSPTDTASPAALSFGGLQLTHTPRPGNRAGGGVGLLLSPRYSFKVLPPPPSLSFSSFEVHSIKLFAPVSLRIAPIYRSPGPTSQFFDNFSAWLPYFLSSDSPSIVLGDFNIPVNNPNAPATSKLLSLTSSFGLSLCSDSPSHSNGNSLDLIFTKCCSTSNFTNSPFPLSDHNLLTFHLSLTPSTPSAAPQTYTYRDLQSLNTSHLSSTFDSIHSNIQMVSCPNQATSVYYSTLTTALNVLAPAKTKRMRPKPLQPWHTAHTKSLQKQSRTLERRWRKSRSESDFCSYKSALLSYNTTLCQAKQTYFTALINSLSKKPAQLFSTFNSLLSPPPPPPCASVTAQAIAEHFKNKIDTIRSDIAQLNPHNHSPPSLHAPQSLLGSFSPVTEEEVSKLLSSSHLTTCPLDPIPTKLLRNANPCLIKALTHLFNLSLSTGIFPSQLKHALVTPILKKPSLDPSNPTNLRPISLLPFISKLLEHLVYNRLTLFLSDNNLLDPLQSGFRQQHSTETALTRLTNDLLSAKAKKHYSLLILLDLSAAFDTVDHPLLLQTLRSLGLRDTAISWFSSYLSDRSFSVSYNGESSSPLPLSVGVPQGSVLGPLLFSLYTSSLGKLISSFGFQYHLYADDTQIYLSSPDLNPELLTRVSSCLSAISTWMSQHYLKLNLSKTELVLFPPSNAHIVPEVSITVNNSTITPSSQARCLGVILDSALSFTPHIQSLIKSRHFHLRNISKIRSFITQDAAKILIHSLIISRLDYCNSLLIGLPLQRLSPLQSIMNTAARLIHLSNRSSSAMPLCQSLHWLPLPSRIKFKLLTLTFKAAHNSAPPYISELISRYHPTRLLRSSTDLLLNSSLIPSSHARIQDFARAAPLLWNSLPQTVRLSPNLSAFKKSLKTHLFREAYPNLV</sequence>
<dbReference type="Pfam" id="PF03372">
    <property type="entry name" value="Exo_endo_phos"/>
    <property type="match status" value="1"/>
</dbReference>
<feature type="signal peptide" evidence="2">
    <location>
        <begin position="1"/>
        <end position="20"/>
    </location>
</feature>
<feature type="region of interest" description="Disordered" evidence="1">
    <location>
        <begin position="409"/>
        <end position="436"/>
    </location>
</feature>
<protein>
    <recommendedName>
        <fullName evidence="3">Reverse transcriptase domain-containing protein</fullName>
    </recommendedName>
</protein>
<dbReference type="Pfam" id="PF00078">
    <property type="entry name" value="RVT_1"/>
    <property type="match status" value="1"/>
</dbReference>
<proteinExistence type="predicted"/>
<dbReference type="CDD" id="cd01650">
    <property type="entry name" value="RT_nLTR_like"/>
    <property type="match status" value="1"/>
</dbReference>
<dbReference type="InParanoid" id="A0A803JNT9"/>
<dbReference type="InterPro" id="IPR043502">
    <property type="entry name" value="DNA/RNA_pol_sf"/>
</dbReference>
<dbReference type="InterPro" id="IPR000477">
    <property type="entry name" value="RT_dom"/>
</dbReference>
<feature type="chain" id="PRO_5031352396" description="Reverse transcriptase domain-containing protein" evidence="2">
    <location>
        <begin position="21"/>
        <end position="1064"/>
    </location>
</feature>
<dbReference type="SUPFAM" id="SSF56672">
    <property type="entry name" value="DNA/RNA polymerases"/>
    <property type="match status" value="1"/>
</dbReference>
<evidence type="ECO:0000259" key="3">
    <source>
        <dbReference type="PROSITE" id="PS50878"/>
    </source>
</evidence>
<dbReference type="Gene3D" id="3.60.10.10">
    <property type="entry name" value="Endonuclease/exonuclease/phosphatase"/>
    <property type="match status" value="1"/>
</dbReference>
<evidence type="ECO:0000256" key="1">
    <source>
        <dbReference type="SAM" id="MobiDB-lite"/>
    </source>
</evidence>
<organism evidence="4">
    <name type="scientific">Xenopus tropicalis</name>
    <name type="common">Western clawed frog</name>
    <name type="synonym">Silurana tropicalis</name>
    <dbReference type="NCBI Taxonomy" id="8364"/>
    <lineage>
        <taxon>Eukaryota</taxon>
        <taxon>Metazoa</taxon>
        <taxon>Chordata</taxon>
        <taxon>Craniata</taxon>
        <taxon>Vertebrata</taxon>
        <taxon>Euteleostomi</taxon>
        <taxon>Amphibia</taxon>
        <taxon>Batrachia</taxon>
        <taxon>Anura</taxon>
        <taxon>Pipoidea</taxon>
        <taxon>Pipidae</taxon>
        <taxon>Xenopodinae</taxon>
        <taxon>Xenopus</taxon>
        <taxon>Silurana</taxon>
    </lineage>
</organism>
<dbReference type="GeneTree" id="ENSGT01040000240375"/>